<evidence type="ECO:0000256" key="3">
    <source>
        <dbReference type="ARBA" id="ARBA00022692"/>
    </source>
</evidence>
<feature type="non-terminal residue" evidence="8">
    <location>
        <position position="583"/>
    </location>
</feature>
<protein>
    <submittedName>
        <fullName evidence="8">Xenotropic and polytropic retrovirus receptor 1-like</fullName>
    </submittedName>
</protein>
<evidence type="ECO:0000256" key="6">
    <source>
        <dbReference type="SAM" id="Phobius"/>
    </source>
</evidence>
<evidence type="ECO:0000256" key="2">
    <source>
        <dbReference type="ARBA" id="ARBA00009665"/>
    </source>
</evidence>
<dbReference type="Proteomes" id="UP001152795">
    <property type="component" value="Unassembled WGS sequence"/>
</dbReference>
<feature type="non-terminal residue" evidence="8">
    <location>
        <position position="1"/>
    </location>
</feature>
<evidence type="ECO:0000256" key="4">
    <source>
        <dbReference type="ARBA" id="ARBA00022989"/>
    </source>
</evidence>
<feature type="transmembrane region" description="Helical" evidence="6">
    <location>
        <begin position="313"/>
        <end position="333"/>
    </location>
</feature>
<comment type="caution">
    <text evidence="8">The sequence shown here is derived from an EMBL/GenBank/DDBJ whole genome shotgun (WGS) entry which is preliminary data.</text>
</comment>
<evidence type="ECO:0000256" key="1">
    <source>
        <dbReference type="ARBA" id="ARBA00004141"/>
    </source>
</evidence>
<evidence type="ECO:0000313" key="9">
    <source>
        <dbReference type="Proteomes" id="UP001152795"/>
    </source>
</evidence>
<feature type="transmembrane region" description="Helical" evidence="6">
    <location>
        <begin position="339"/>
        <end position="357"/>
    </location>
</feature>
<feature type="transmembrane region" description="Helical" evidence="6">
    <location>
        <begin position="409"/>
        <end position="427"/>
    </location>
</feature>
<evidence type="ECO:0000256" key="5">
    <source>
        <dbReference type="ARBA" id="ARBA00023136"/>
    </source>
</evidence>
<dbReference type="PANTHER" id="PTHR10783:SF103">
    <property type="entry name" value="SOLUTE CARRIER FAMILY 53 MEMBER 1"/>
    <property type="match status" value="1"/>
</dbReference>
<dbReference type="InterPro" id="IPR004342">
    <property type="entry name" value="EXS_C"/>
</dbReference>
<name>A0A6S7JF35_PARCT</name>
<keyword evidence="8" id="KW-0675">Receptor</keyword>
<dbReference type="PANTHER" id="PTHR10783">
    <property type="entry name" value="XENOTROPIC AND POLYTROPIC RETROVIRUS RECEPTOR 1-RELATED"/>
    <property type="match status" value="1"/>
</dbReference>
<dbReference type="OrthoDB" id="9970435at2759"/>
<evidence type="ECO:0000259" key="7">
    <source>
        <dbReference type="PROSITE" id="PS51382"/>
    </source>
</evidence>
<dbReference type="InterPro" id="IPR004331">
    <property type="entry name" value="SPX_dom"/>
</dbReference>
<dbReference type="GO" id="GO:0006817">
    <property type="term" value="P:phosphate ion transport"/>
    <property type="evidence" value="ECO:0007669"/>
    <property type="project" value="TreeGrafter"/>
</dbReference>
<keyword evidence="4 6" id="KW-1133">Transmembrane helix</keyword>
<sequence length="583" mass="67496">SLTEGSSLISSWKVDRIINEKMKEILYDALEEMRSDEEADPAIKEQYFAQFEERFFMFCDKELEKVNTFFAEKIAEAQRKFTTLKNEAECGGYLSAKSSLNQIRRGAVSGQILDPNVKKLLAKTHRKAKNLKLAFSEFYLSLVLLQNFQQLNFTGFRKILKKHDKLFETQNGLNFKKKVQKSPFFINKGVDTLISETENIFINELEEGDRSKAMNRLRVPPLTEREKRSWVIFRCGFFLGMFLVLLVIVIIGLEVKGYGNEWLPILRMYRGVFLLVMILFLVAINTCGWRAAGVNHVLIFELNPRTHLTYQQVLEASACLSVIWCLSFIAYIYHDDIGIYPFTPPLIMAIIMIVFTFNPFKCGFHGARWWLLKIVYRVITAPFHAVGFADFWLADQMNSLNTMFLDTEYSLCYLVYGWYSSGVFMFARRKSKVDWKSVDDRDGLDHCPWLQSSCGGGQISYVASISDLLDFRKFSRPPASVLENFAVTEVYVKRARKCLAKGMRSNWTTDLDIETLESRRSWATLSEVQSVIPFHVERYESVLENSAYMFLKKIFKTAKKPLLTPTCESFQRAGVRSHRKLRT</sequence>
<organism evidence="8 9">
    <name type="scientific">Paramuricea clavata</name>
    <name type="common">Red gorgonian</name>
    <name type="synonym">Violescent sea-whip</name>
    <dbReference type="NCBI Taxonomy" id="317549"/>
    <lineage>
        <taxon>Eukaryota</taxon>
        <taxon>Metazoa</taxon>
        <taxon>Cnidaria</taxon>
        <taxon>Anthozoa</taxon>
        <taxon>Octocorallia</taxon>
        <taxon>Malacalcyonacea</taxon>
        <taxon>Plexauridae</taxon>
        <taxon>Paramuricea</taxon>
    </lineage>
</organism>
<dbReference type="Pfam" id="PF03124">
    <property type="entry name" value="EXS"/>
    <property type="match status" value="1"/>
</dbReference>
<dbReference type="EMBL" id="CACRXK020017182">
    <property type="protein sequence ID" value="CAB4030856.1"/>
    <property type="molecule type" value="Genomic_DNA"/>
</dbReference>
<comment type="similarity">
    <text evidence="2">Belongs to the SYG1 (TC 2.A.94) family.</text>
</comment>
<accession>A0A6S7JF35</accession>
<dbReference type="PROSITE" id="PS51382">
    <property type="entry name" value="SPX"/>
    <property type="match status" value="1"/>
</dbReference>
<keyword evidence="5 6" id="KW-0472">Membrane</keyword>
<dbReference type="AlphaFoldDB" id="A0A6S7JF35"/>
<evidence type="ECO:0000313" key="8">
    <source>
        <dbReference type="EMBL" id="CAB4030856.1"/>
    </source>
</evidence>
<feature type="transmembrane region" description="Helical" evidence="6">
    <location>
        <begin position="369"/>
        <end position="389"/>
    </location>
</feature>
<dbReference type="GO" id="GO:0005886">
    <property type="term" value="C:plasma membrane"/>
    <property type="evidence" value="ECO:0007669"/>
    <property type="project" value="TreeGrafter"/>
</dbReference>
<dbReference type="Pfam" id="PF03105">
    <property type="entry name" value="SPX"/>
    <property type="match status" value="1"/>
</dbReference>
<dbReference type="GO" id="GO:0005794">
    <property type="term" value="C:Golgi apparatus"/>
    <property type="evidence" value="ECO:0007669"/>
    <property type="project" value="TreeGrafter"/>
</dbReference>
<keyword evidence="3 6" id="KW-0812">Transmembrane</keyword>
<reference evidence="8" key="1">
    <citation type="submission" date="2020-04" db="EMBL/GenBank/DDBJ databases">
        <authorList>
            <person name="Alioto T."/>
            <person name="Alioto T."/>
            <person name="Gomez Garrido J."/>
        </authorList>
    </citation>
    <scope>NUCLEOTIDE SEQUENCE</scope>
    <source>
        <strain evidence="8">A484AB</strain>
    </source>
</reference>
<dbReference type="GO" id="GO:0000822">
    <property type="term" value="F:inositol hexakisphosphate binding"/>
    <property type="evidence" value="ECO:0007669"/>
    <property type="project" value="TreeGrafter"/>
</dbReference>
<proteinExistence type="inferred from homology"/>
<keyword evidence="9" id="KW-1185">Reference proteome</keyword>
<dbReference type="CDD" id="cd14477">
    <property type="entry name" value="SPX_XPR1_like"/>
    <property type="match status" value="1"/>
</dbReference>
<dbReference type="GO" id="GO:0016036">
    <property type="term" value="P:cellular response to phosphate starvation"/>
    <property type="evidence" value="ECO:0007669"/>
    <property type="project" value="TreeGrafter"/>
</dbReference>
<comment type="subcellular location">
    <subcellularLocation>
        <location evidence="1">Membrane</location>
        <topology evidence="1">Multi-pass membrane protein</topology>
    </subcellularLocation>
</comment>
<feature type="transmembrane region" description="Helical" evidence="6">
    <location>
        <begin position="231"/>
        <end position="252"/>
    </location>
</feature>
<feature type="domain" description="SPX" evidence="7">
    <location>
        <begin position="1"/>
        <end position="177"/>
    </location>
</feature>
<feature type="transmembrane region" description="Helical" evidence="6">
    <location>
        <begin position="272"/>
        <end position="292"/>
    </location>
</feature>
<gene>
    <name evidence="8" type="ORF">PACLA_8A077300</name>
</gene>